<dbReference type="CDD" id="cd11065">
    <property type="entry name" value="CYP64-like"/>
    <property type="match status" value="1"/>
</dbReference>
<organism evidence="7 8">
    <name type="scientific">Apiosordaria backusii</name>
    <dbReference type="NCBI Taxonomy" id="314023"/>
    <lineage>
        <taxon>Eukaryota</taxon>
        <taxon>Fungi</taxon>
        <taxon>Dikarya</taxon>
        <taxon>Ascomycota</taxon>
        <taxon>Pezizomycotina</taxon>
        <taxon>Sordariomycetes</taxon>
        <taxon>Sordariomycetidae</taxon>
        <taxon>Sordariales</taxon>
        <taxon>Lasiosphaeriaceae</taxon>
        <taxon>Apiosordaria</taxon>
    </lineage>
</organism>
<dbReference type="GO" id="GO:0005506">
    <property type="term" value="F:iron ion binding"/>
    <property type="evidence" value="ECO:0007669"/>
    <property type="project" value="InterPro"/>
</dbReference>
<dbReference type="PANTHER" id="PTHR46300:SF2">
    <property type="entry name" value="CYTOCHROME P450 MONOOXYGENASE ALNH-RELATED"/>
    <property type="match status" value="1"/>
</dbReference>
<dbReference type="PRINTS" id="PR00463">
    <property type="entry name" value="EP450I"/>
</dbReference>
<dbReference type="InterPro" id="IPR001128">
    <property type="entry name" value="Cyt_P450"/>
</dbReference>
<feature type="binding site" description="axial binding residue" evidence="6">
    <location>
        <position position="441"/>
    </location>
    <ligand>
        <name>heme</name>
        <dbReference type="ChEBI" id="CHEBI:30413"/>
    </ligand>
    <ligandPart>
        <name>Fe</name>
        <dbReference type="ChEBI" id="CHEBI:18248"/>
    </ligandPart>
</feature>
<reference evidence="7" key="1">
    <citation type="submission" date="2023-06" db="EMBL/GenBank/DDBJ databases">
        <title>Genome-scale phylogeny and comparative genomics of the fungal order Sordariales.</title>
        <authorList>
            <consortium name="Lawrence Berkeley National Laboratory"/>
            <person name="Hensen N."/>
            <person name="Bonometti L."/>
            <person name="Westerberg I."/>
            <person name="Brannstrom I.O."/>
            <person name="Guillou S."/>
            <person name="Cros-Aarteil S."/>
            <person name="Calhoun S."/>
            <person name="Haridas S."/>
            <person name="Kuo A."/>
            <person name="Mondo S."/>
            <person name="Pangilinan J."/>
            <person name="Riley R."/>
            <person name="Labutti K."/>
            <person name="Andreopoulos B."/>
            <person name="Lipzen A."/>
            <person name="Chen C."/>
            <person name="Yanf M."/>
            <person name="Daum C."/>
            <person name="Ng V."/>
            <person name="Clum A."/>
            <person name="Steindorff A."/>
            <person name="Ohm R."/>
            <person name="Martin F."/>
            <person name="Silar P."/>
            <person name="Natvig D."/>
            <person name="Lalanne C."/>
            <person name="Gautier V."/>
            <person name="Ament-Velasquez S.L."/>
            <person name="Kruys A."/>
            <person name="Hutchinson M.I."/>
            <person name="Powell A.J."/>
            <person name="Barry K."/>
            <person name="Miller A.N."/>
            <person name="Grigoriev I.V."/>
            <person name="Debuchy R."/>
            <person name="Gladieux P."/>
            <person name="Thoren M.H."/>
            <person name="Johannesson H."/>
        </authorList>
    </citation>
    <scope>NUCLEOTIDE SEQUENCE</scope>
    <source>
        <strain evidence="7">CBS 540.89</strain>
    </source>
</reference>
<dbReference type="Gene3D" id="1.10.630.10">
    <property type="entry name" value="Cytochrome P450"/>
    <property type="match status" value="1"/>
</dbReference>
<keyword evidence="3" id="KW-0560">Oxidoreductase</keyword>
<dbReference type="InterPro" id="IPR002401">
    <property type="entry name" value="Cyt_P450_E_grp-I"/>
</dbReference>
<dbReference type="GO" id="GO:0020037">
    <property type="term" value="F:heme binding"/>
    <property type="evidence" value="ECO:0007669"/>
    <property type="project" value="InterPro"/>
</dbReference>
<comment type="cofactor">
    <cofactor evidence="6">
        <name>heme</name>
        <dbReference type="ChEBI" id="CHEBI:30413"/>
    </cofactor>
</comment>
<protein>
    <submittedName>
        <fullName evidence="7">Cytochrome P450</fullName>
    </submittedName>
</protein>
<keyword evidence="8" id="KW-1185">Reference proteome</keyword>
<dbReference type="Proteomes" id="UP001172159">
    <property type="component" value="Unassembled WGS sequence"/>
</dbReference>
<name>A0AA40AIZ1_9PEZI</name>
<evidence type="ECO:0000256" key="3">
    <source>
        <dbReference type="ARBA" id="ARBA00023002"/>
    </source>
</evidence>
<keyword evidence="5" id="KW-0503">Monooxygenase</keyword>
<evidence type="ECO:0000256" key="1">
    <source>
        <dbReference type="ARBA" id="ARBA00010617"/>
    </source>
</evidence>
<evidence type="ECO:0000256" key="4">
    <source>
        <dbReference type="ARBA" id="ARBA00023004"/>
    </source>
</evidence>
<sequence length="545" mass="61556">MATWYLSLFIGIIAFTIFKLRNVGRRPKGLPPGPPTLPLLGNLHQIPPANAHVQFKKWAEEYGPIYSLVTGTKIMIVLNTDLAIKDLLDKRSNIYSSRPEMYISSLASGGLRMLLMPYGDTWRRVRKLFHGLLHLKASKSYVPYQDLESTSMMIALLEDPERRVFDHIRRYTNSLTTQIVYGFRTPRIDDPKLLKLYQGIEEWAAVTGAGKAAVLDVFPIFRSLPAFIRPLYQHALELKERTFELYKGHWLDAKNKVQTGTAKPCFCVGIANAQESQGFDDDFAAMVAGTALEASSDTTASTLAGFVLAIILYPEAQKKAQRVIDEVCGERFPSIEDMEDPKAQYIRACVKENLRWMPTAILGVPHAVIRDDEYMGYKIPKGAGVVYNAWAVHMDPQRHPNPRAFDPDRYMNDFASSTESAQQVDATKRDHYSFGAGRRICEGMHVVDRSMFLVIARLMWAFNFEKAVDEATGKEITPEQDDLVGGFLMQPRPFKLKISPRSESKAETVRQKWKECLALLDDGEQWRSVPEGMPFTAFEGDGKGE</sequence>
<keyword evidence="6" id="KW-0349">Heme</keyword>
<dbReference type="Pfam" id="PF00067">
    <property type="entry name" value="p450"/>
    <property type="match status" value="1"/>
</dbReference>
<proteinExistence type="inferred from homology"/>
<evidence type="ECO:0000256" key="2">
    <source>
        <dbReference type="ARBA" id="ARBA00022723"/>
    </source>
</evidence>
<dbReference type="InterPro" id="IPR050364">
    <property type="entry name" value="Cytochrome_P450_fung"/>
</dbReference>
<evidence type="ECO:0000313" key="8">
    <source>
        <dbReference type="Proteomes" id="UP001172159"/>
    </source>
</evidence>
<accession>A0AA40AIZ1</accession>
<keyword evidence="4 6" id="KW-0408">Iron</keyword>
<dbReference type="PANTHER" id="PTHR46300">
    <property type="entry name" value="P450, PUTATIVE (EUROFUNG)-RELATED-RELATED"/>
    <property type="match status" value="1"/>
</dbReference>
<evidence type="ECO:0000313" key="7">
    <source>
        <dbReference type="EMBL" id="KAK0716710.1"/>
    </source>
</evidence>
<keyword evidence="2 6" id="KW-0479">Metal-binding</keyword>
<dbReference type="SUPFAM" id="SSF48264">
    <property type="entry name" value="Cytochrome P450"/>
    <property type="match status" value="1"/>
</dbReference>
<gene>
    <name evidence="7" type="ORF">B0T21DRAFT_296350</name>
</gene>
<comment type="similarity">
    <text evidence="1">Belongs to the cytochrome P450 family.</text>
</comment>
<evidence type="ECO:0000256" key="6">
    <source>
        <dbReference type="PIRSR" id="PIRSR602401-1"/>
    </source>
</evidence>
<dbReference type="InterPro" id="IPR036396">
    <property type="entry name" value="Cyt_P450_sf"/>
</dbReference>
<dbReference type="AlphaFoldDB" id="A0AA40AIZ1"/>
<dbReference type="GO" id="GO:0004497">
    <property type="term" value="F:monooxygenase activity"/>
    <property type="evidence" value="ECO:0007669"/>
    <property type="project" value="UniProtKB-KW"/>
</dbReference>
<dbReference type="EMBL" id="JAUKTV010000014">
    <property type="protein sequence ID" value="KAK0716710.1"/>
    <property type="molecule type" value="Genomic_DNA"/>
</dbReference>
<dbReference type="GO" id="GO:0016705">
    <property type="term" value="F:oxidoreductase activity, acting on paired donors, with incorporation or reduction of molecular oxygen"/>
    <property type="evidence" value="ECO:0007669"/>
    <property type="project" value="InterPro"/>
</dbReference>
<comment type="caution">
    <text evidence="7">The sequence shown here is derived from an EMBL/GenBank/DDBJ whole genome shotgun (WGS) entry which is preliminary data.</text>
</comment>
<evidence type="ECO:0000256" key="5">
    <source>
        <dbReference type="ARBA" id="ARBA00023033"/>
    </source>
</evidence>